<keyword evidence="2" id="KW-1185">Reference proteome</keyword>
<protein>
    <submittedName>
        <fullName evidence="1">Uncharacterized protein</fullName>
    </submittedName>
</protein>
<accession>E6K8V3</accession>
<gene>
    <name evidence="1" type="ORF">HMPREF6485_2039</name>
</gene>
<sequence>MLFYIRESTKKLKEYACEDFLDAMLIVDGPSYVETVIDAICH</sequence>
<evidence type="ECO:0000313" key="1">
    <source>
        <dbReference type="EMBL" id="EFU30078.1"/>
    </source>
</evidence>
<dbReference type="Proteomes" id="UP000003112">
    <property type="component" value="Unassembled WGS sequence"/>
</dbReference>
<proteinExistence type="predicted"/>
<comment type="caution">
    <text evidence="1">The sequence shown here is derived from an EMBL/GenBank/DDBJ whole genome shotgun (WGS) entry which is preliminary data.</text>
</comment>
<reference evidence="1 2" key="1">
    <citation type="submission" date="2010-10" db="EMBL/GenBank/DDBJ databases">
        <authorList>
            <person name="Muzny D."/>
            <person name="Qin X."/>
            <person name="Deng J."/>
            <person name="Jiang H."/>
            <person name="Liu Y."/>
            <person name="Qu J."/>
            <person name="Song X.-Z."/>
            <person name="Zhang L."/>
            <person name="Thornton R."/>
            <person name="Coyle M."/>
            <person name="Francisco L."/>
            <person name="Jackson L."/>
            <person name="Javaid M."/>
            <person name="Korchina V."/>
            <person name="Kovar C."/>
            <person name="Mata R."/>
            <person name="Mathew T."/>
            <person name="Ngo R."/>
            <person name="Nguyen L."/>
            <person name="Nguyen N."/>
            <person name="Okwuonu G."/>
            <person name="Ongeri F."/>
            <person name="Pham C."/>
            <person name="Simmons D."/>
            <person name="Wilczek-Boney K."/>
            <person name="Hale W."/>
            <person name="Jakkamsetti A."/>
            <person name="Pham P."/>
            <person name="Ruth R."/>
            <person name="San Lucas F."/>
            <person name="Warren J."/>
            <person name="Zhang J."/>
            <person name="Zhao Z."/>
            <person name="Zhou C."/>
            <person name="Zhu D."/>
            <person name="Lee S."/>
            <person name="Bess C."/>
            <person name="Blankenburg K."/>
            <person name="Forbes L."/>
            <person name="Fu Q."/>
            <person name="Gubbala S."/>
            <person name="Hirani K."/>
            <person name="Jayaseelan J.C."/>
            <person name="Lara F."/>
            <person name="Munidasa M."/>
            <person name="Palculict T."/>
            <person name="Patil S."/>
            <person name="Pu L.-L."/>
            <person name="Saada N."/>
            <person name="Tang L."/>
            <person name="Weissenberger G."/>
            <person name="Zhu Y."/>
            <person name="Hemphill L."/>
            <person name="Shang Y."/>
            <person name="Youmans B."/>
            <person name="Ayvaz T."/>
            <person name="Ross M."/>
            <person name="Santibanez J."/>
            <person name="Aqrawi P."/>
            <person name="Gross S."/>
            <person name="Joshi V."/>
            <person name="Fowler G."/>
            <person name="Nazareth L."/>
            <person name="Reid J."/>
            <person name="Worley K."/>
            <person name="Petrosino J."/>
            <person name="Highlander S."/>
            <person name="Gibbs R."/>
        </authorList>
    </citation>
    <scope>NUCLEOTIDE SEQUENCE [LARGE SCALE GENOMIC DNA]</scope>
    <source>
        <strain evidence="1 2">ATCC 33574</strain>
    </source>
</reference>
<evidence type="ECO:0000313" key="2">
    <source>
        <dbReference type="Proteomes" id="UP000003112"/>
    </source>
</evidence>
<dbReference type="AlphaFoldDB" id="E6K8V3"/>
<dbReference type="EMBL" id="AEPD01000031">
    <property type="protein sequence ID" value="EFU30078.1"/>
    <property type="molecule type" value="Genomic_DNA"/>
</dbReference>
<dbReference type="HOGENOM" id="CLU_3255714_0_0_10"/>
<name>E6K8V3_9BACT</name>
<dbReference type="STRING" id="873513.HMPREF6485_2039"/>
<organism evidence="1 2">
    <name type="scientific">Segatella buccae ATCC 33574</name>
    <dbReference type="NCBI Taxonomy" id="873513"/>
    <lineage>
        <taxon>Bacteria</taxon>
        <taxon>Pseudomonadati</taxon>
        <taxon>Bacteroidota</taxon>
        <taxon>Bacteroidia</taxon>
        <taxon>Bacteroidales</taxon>
        <taxon>Prevotellaceae</taxon>
        <taxon>Segatella</taxon>
    </lineage>
</organism>